<dbReference type="Proteomes" id="UP000247591">
    <property type="component" value="Unassembled WGS sequence"/>
</dbReference>
<sequence>MNYDVTVTDDNLSARPQDYPGRPVPGIGLLLDGRFSTAKGVDDLTTALRRHGLTDLAGRTAVLAVGSNACAAVILRKLESVGVDSAVPFLTGAATDISVGHSAHRSVAGFIPAAPYATVGARRILTATMFTGDQLAAIDATEPNYRRITVACDLRGEGRAELYVSRWGIIAPPGGSVLPLMSQAELFDRLSEGCRGFGQARADPDPRAVADLLDEQGWARDSGLG</sequence>
<dbReference type="RefSeq" id="WP_110469324.1">
    <property type="nucleotide sequence ID" value="NZ_QJSP01000005.1"/>
</dbReference>
<keyword evidence="2" id="KW-1185">Reference proteome</keyword>
<dbReference type="OrthoDB" id="7626403at2"/>
<dbReference type="AlphaFoldDB" id="A0A318RMX6"/>
<evidence type="ECO:0000313" key="2">
    <source>
        <dbReference type="Proteomes" id="UP000247591"/>
    </source>
</evidence>
<comment type="caution">
    <text evidence="1">The sequence shown here is derived from an EMBL/GenBank/DDBJ whole genome shotgun (WGS) entry which is preliminary data.</text>
</comment>
<protein>
    <submittedName>
        <fullName evidence="1">Uncharacterized protein</fullName>
    </submittedName>
</protein>
<proteinExistence type="predicted"/>
<accession>A0A318RMX6</accession>
<reference evidence="1 2" key="1">
    <citation type="submission" date="2018-06" db="EMBL/GenBank/DDBJ databases">
        <title>Genomic Encyclopedia of Type Strains, Phase IV (KMG-IV): sequencing the most valuable type-strain genomes for metagenomic binning, comparative biology and taxonomic classification.</title>
        <authorList>
            <person name="Goeker M."/>
        </authorList>
    </citation>
    <scope>NUCLEOTIDE SEQUENCE [LARGE SCALE GENOMIC DNA]</scope>
    <source>
        <strain evidence="1 2">DSM 45521</strain>
    </source>
</reference>
<dbReference type="EMBL" id="QJSP01000005">
    <property type="protein sequence ID" value="PYE17924.1"/>
    <property type="molecule type" value="Genomic_DNA"/>
</dbReference>
<gene>
    <name evidence="1" type="ORF">DFR67_10569</name>
</gene>
<name>A0A318RMX6_WILLI</name>
<evidence type="ECO:0000313" key="1">
    <source>
        <dbReference type="EMBL" id="PYE17924.1"/>
    </source>
</evidence>
<organism evidence="1 2">
    <name type="scientific">Williamsia limnetica</name>
    <dbReference type="NCBI Taxonomy" id="882452"/>
    <lineage>
        <taxon>Bacteria</taxon>
        <taxon>Bacillati</taxon>
        <taxon>Actinomycetota</taxon>
        <taxon>Actinomycetes</taxon>
        <taxon>Mycobacteriales</taxon>
        <taxon>Nocardiaceae</taxon>
        <taxon>Williamsia</taxon>
    </lineage>
</organism>